<dbReference type="EMBL" id="JBFOLK010000002">
    <property type="protein sequence ID" value="KAL2535078.1"/>
    <property type="molecule type" value="Genomic_DNA"/>
</dbReference>
<comment type="caution">
    <text evidence="2">The sequence shown here is derived from an EMBL/GenBank/DDBJ whole genome shotgun (WGS) entry which is preliminary data.</text>
</comment>
<accession>A0ABD1VCL4</accession>
<dbReference type="Proteomes" id="UP001604336">
    <property type="component" value="Unassembled WGS sequence"/>
</dbReference>
<evidence type="ECO:0000313" key="3">
    <source>
        <dbReference type="Proteomes" id="UP001604336"/>
    </source>
</evidence>
<evidence type="ECO:0000256" key="1">
    <source>
        <dbReference type="SAM" id="MobiDB-lite"/>
    </source>
</evidence>
<proteinExistence type="predicted"/>
<evidence type="ECO:0000313" key="2">
    <source>
        <dbReference type="EMBL" id="KAL2535078.1"/>
    </source>
</evidence>
<sequence>MAEETKKPTTEGVVVSDVCVGKTPTTVVVEKGRPSQPQLEVQKVGKLVVEGGKEATVVEDEKVAESASFKEESNKVDNLIDPEKKAFDEFKHLIQEALNKREFIASPPLTPSAKEEEKKEEEESKKR</sequence>
<name>A0ABD1VCL4_9LAMI</name>
<feature type="region of interest" description="Disordered" evidence="1">
    <location>
        <begin position="102"/>
        <end position="127"/>
    </location>
</feature>
<reference evidence="3" key="1">
    <citation type="submission" date="2024-07" db="EMBL/GenBank/DDBJ databases">
        <title>Two chromosome-level genome assemblies of Korean endemic species Abeliophyllum distichum and Forsythia ovata (Oleaceae).</title>
        <authorList>
            <person name="Jang H."/>
        </authorList>
    </citation>
    <scope>NUCLEOTIDE SEQUENCE [LARGE SCALE GENOMIC DNA]</scope>
</reference>
<feature type="compositionally biased region" description="Basic and acidic residues" evidence="1">
    <location>
        <begin position="113"/>
        <end position="127"/>
    </location>
</feature>
<organism evidence="2 3">
    <name type="scientific">Abeliophyllum distichum</name>
    <dbReference type="NCBI Taxonomy" id="126358"/>
    <lineage>
        <taxon>Eukaryota</taxon>
        <taxon>Viridiplantae</taxon>
        <taxon>Streptophyta</taxon>
        <taxon>Embryophyta</taxon>
        <taxon>Tracheophyta</taxon>
        <taxon>Spermatophyta</taxon>
        <taxon>Magnoliopsida</taxon>
        <taxon>eudicotyledons</taxon>
        <taxon>Gunneridae</taxon>
        <taxon>Pentapetalae</taxon>
        <taxon>asterids</taxon>
        <taxon>lamiids</taxon>
        <taxon>Lamiales</taxon>
        <taxon>Oleaceae</taxon>
        <taxon>Forsythieae</taxon>
        <taxon>Abeliophyllum</taxon>
    </lineage>
</organism>
<keyword evidence="3" id="KW-1185">Reference proteome</keyword>
<gene>
    <name evidence="2" type="ORF">Adt_08429</name>
</gene>
<dbReference type="AlphaFoldDB" id="A0ABD1VCL4"/>
<protein>
    <submittedName>
        <fullName evidence="2">Patellin-3-like</fullName>
    </submittedName>
</protein>